<reference evidence="4" key="1">
    <citation type="journal article" date="2019" name="Int. J. Syst. Evol. Microbiol.">
        <title>The Global Catalogue of Microorganisms (GCM) 10K type strain sequencing project: providing services to taxonomists for standard genome sequencing and annotation.</title>
        <authorList>
            <consortium name="The Broad Institute Genomics Platform"/>
            <consortium name="The Broad Institute Genome Sequencing Center for Infectious Disease"/>
            <person name="Wu L."/>
            <person name="Ma J."/>
        </authorList>
    </citation>
    <scope>NUCLEOTIDE SEQUENCE [LARGE SCALE GENOMIC DNA]</scope>
    <source>
        <strain evidence="4">CCUG 55854</strain>
    </source>
</reference>
<feature type="domain" description="Bacterial type II secretion system protein E" evidence="2">
    <location>
        <begin position="21"/>
        <end position="307"/>
    </location>
</feature>
<accession>A0ABW3LY14</accession>
<dbReference type="Pfam" id="PF00437">
    <property type="entry name" value="T2SSE"/>
    <property type="match status" value="1"/>
</dbReference>
<comment type="caution">
    <text evidence="3">The sequence shown here is derived from an EMBL/GenBank/DDBJ whole genome shotgun (WGS) entry which is preliminary data.</text>
</comment>
<gene>
    <name evidence="3" type="ORF">ACFQ2N_12240</name>
</gene>
<dbReference type="RefSeq" id="WP_162377157.1">
    <property type="nucleotide sequence ID" value="NZ_JBHTKN010000008.1"/>
</dbReference>
<evidence type="ECO:0000313" key="3">
    <source>
        <dbReference type="EMBL" id="MFD1043113.1"/>
    </source>
</evidence>
<dbReference type="Gene3D" id="3.40.50.300">
    <property type="entry name" value="P-loop containing nucleotide triphosphate hydrolases"/>
    <property type="match status" value="1"/>
</dbReference>
<dbReference type="EMBL" id="JBHTKN010000008">
    <property type="protein sequence ID" value="MFD1043113.1"/>
    <property type="molecule type" value="Genomic_DNA"/>
</dbReference>
<protein>
    <submittedName>
        <fullName evidence="3">ATPase, T2SS/T4P/T4SS family</fullName>
    </submittedName>
</protein>
<name>A0ABW3LY14_9GAMM</name>
<comment type="similarity">
    <text evidence="1">Belongs to the GSP E family.</text>
</comment>
<dbReference type="Gene3D" id="3.30.450.90">
    <property type="match status" value="1"/>
</dbReference>
<dbReference type="PANTHER" id="PTHR30486:SF6">
    <property type="entry name" value="TYPE IV PILUS RETRACTATION ATPASE PILT"/>
    <property type="match status" value="1"/>
</dbReference>
<evidence type="ECO:0000313" key="4">
    <source>
        <dbReference type="Proteomes" id="UP001597033"/>
    </source>
</evidence>
<evidence type="ECO:0000259" key="2">
    <source>
        <dbReference type="Pfam" id="PF00437"/>
    </source>
</evidence>
<proteinExistence type="inferred from homology"/>
<dbReference type="InterPro" id="IPR001482">
    <property type="entry name" value="T2SS/T4SS_dom"/>
</dbReference>
<dbReference type="InterPro" id="IPR027417">
    <property type="entry name" value="P-loop_NTPase"/>
</dbReference>
<sequence length="395" mass="43250">MTEGQFLFDREPSRFGREEFDRLLVHAKRIEASDIHLQSASKVLMRIHGQMHAVTRRRLEDAEMSEICRVLYEGDNGELEIRSGKPLDNAYVLKLDRDTGLRFRWNGTGCEVRGGTGLKFTLRELPDMPPQLPADELGANLVNALYPDEGLVLICGATGSGKSTLMAGVIRNKLEDPDAHENIMEASAPIEFTYARVLAHPNCTSTITQSAVPQNLPSFAAAIPNFLRCDPDRIIIGESRDAATIKASNLAAQTGHALYTTVHANSVGGVFLRMMQSLPSHEVASELGSLIEASRLIICQKLLPSLDGRRVAVRETLVLDREVRKALLSVVARNISNLPNFAADLVREAGTPMWKHADCLVEQGRIDPIQADLMKADLGISSPSREPTEALDAAA</sequence>
<organism evidence="3 4">
    <name type="scientific">Pseudoxanthomonas kaohsiungensis</name>
    <dbReference type="NCBI Taxonomy" id="283923"/>
    <lineage>
        <taxon>Bacteria</taxon>
        <taxon>Pseudomonadati</taxon>
        <taxon>Pseudomonadota</taxon>
        <taxon>Gammaproteobacteria</taxon>
        <taxon>Lysobacterales</taxon>
        <taxon>Lysobacteraceae</taxon>
        <taxon>Pseudoxanthomonas</taxon>
    </lineage>
</organism>
<dbReference type="PANTHER" id="PTHR30486">
    <property type="entry name" value="TWITCHING MOTILITY PROTEIN PILT"/>
    <property type="match status" value="1"/>
</dbReference>
<keyword evidence="4" id="KW-1185">Reference proteome</keyword>
<dbReference type="SUPFAM" id="SSF52540">
    <property type="entry name" value="P-loop containing nucleoside triphosphate hydrolases"/>
    <property type="match status" value="1"/>
</dbReference>
<dbReference type="InterPro" id="IPR050921">
    <property type="entry name" value="T4SS_GSP_E_ATPase"/>
</dbReference>
<dbReference type="Proteomes" id="UP001597033">
    <property type="component" value="Unassembled WGS sequence"/>
</dbReference>
<evidence type="ECO:0000256" key="1">
    <source>
        <dbReference type="ARBA" id="ARBA00006611"/>
    </source>
</evidence>